<feature type="transmembrane region" description="Helical" evidence="12">
    <location>
        <begin position="245"/>
        <end position="268"/>
    </location>
</feature>
<evidence type="ECO:0000256" key="2">
    <source>
        <dbReference type="ARBA" id="ARBA00006434"/>
    </source>
</evidence>
<keyword evidence="14" id="KW-1185">Reference proteome</keyword>
<accession>A0A226DZ22</accession>
<organism evidence="13 14">
    <name type="scientific">Folsomia candida</name>
    <name type="common">Springtail</name>
    <dbReference type="NCBI Taxonomy" id="158441"/>
    <lineage>
        <taxon>Eukaryota</taxon>
        <taxon>Metazoa</taxon>
        <taxon>Ecdysozoa</taxon>
        <taxon>Arthropoda</taxon>
        <taxon>Hexapoda</taxon>
        <taxon>Collembola</taxon>
        <taxon>Entomobryomorpha</taxon>
        <taxon>Isotomoidea</taxon>
        <taxon>Isotomidae</taxon>
        <taxon>Proisotominae</taxon>
        <taxon>Folsomia</taxon>
    </lineage>
</organism>
<gene>
    <name evidence="13" type="ORF">Fcan01_14864</name>
</gene>
<feature type="transmembrane region" description="Helical" evidence="12">
    <location>
        <begin position="569"/>
        <end position="591"/>
    </location>
</feature>
<keyword evidence="5 12" id="KW-0812">Transmembrane</keyword>
<comment type="caution">
    <text evidence="13">The sequence shown here is derived from an EMBL/GenBank/DDBJ whole genome shotgun (WGS) entry which is preliminary data.</text>
</comment>
<dbReference type="Pfam" id="PF00474">
    <property type="entry name" value="SSF"/>
    <property type="match status" value="1"/>
</dbReference>
<dbReference type="CDD" id="cd11492">
    <property type="entry name" value="SLC5sbd_NIS-SMVT"/>
    <property type="match status" value="1"/>
</dbReference>
<feature type="transmembrane region" description="Helical" evidence="12">
    <location>
        <begin position="324"/>
        <end position="342"/>
    </location>
</feature>
<evidence type="ECO:0000256" key="3">
    <source>
        <dbReference type="ARBA" id="ARBA00022448"/>
    </source>
</evidence>
<keyword evidence="4" id="KW-1003">Cell membrane</keyword>
<dbReference type="PROSITE" id="PS50283">
    <property type="entry name" value="NA_SOLUT_SYMP_3"/>
    <property type="match status" value="1"/>
</dbReference>
<evidence type="ECO:0000256" key="8">
    <source>
        <dbReference type="ARBA" id="ARBA00023065"/>
    </source>
</evidence>
<keyword evidence="7" id="KW-0915">Sodium</keyword>
<dbReference type="GO" id="GO:0005886">
    <property type="term" value="C:plasma membrane"/>
    <property type="evidence" value="ECO:0007669"/>
    <property type="project" value="UniProtKB-SubCell"/>
</dbReference>
<proteinExistence type="inferred from homology"/>
<dbReference type="STRING" id="158441.A0A226DZ22"/>
<dbReference type="Gene3D" id="1.20.1730.10">
    <property type="entry name" value="Sodium/glucose cotransporter"/>
    <property type="match status" value="1"/>
</dbReference>
<feature type="transmembrane region" description="Helical" evidence="12">
    <location>
        <begin position="175"/>
        <end position="194"/>
    </location>
</feature>
<dbReference type="AlphaFoldDB" id="A0A226DZ22"/>
<feature type="transmembrane region" description="Helical" evidence="12">
    <location>
        <begin position="215"/>
        <end position="233"/>
    </location>
</feature>
<comment type="similarity">
    <text evidence="2">Belongs to the sodium:solute symporter (SSF) (TC 2.A.21) family.</text>
</comment>
<dbReference type="InterPro" id="IPR038377">
    <property type="entry name" value="Na/Glc_symporter_sf"/>
</dbReference>
<name>A0A226DZ22_FOLCA</name>
<feature type="transmembrane region" description="Helical" evidence="12">
    <location>
        <begin position="544"/>
        <end position="563"/>
    </location>
</feature>
<dbReference type="Proteomes" id="UP000198287">
    <property type="component" value="Unassembled WGS sequence"/>
</dbReference>
<dbReference type="InterPro" id="IPR051163">
    <property type="entry name" value="Sodium:Solute_Symporter_SSF"/>
</dbReference>
<feature type="transmembrane region" description="Helical" evidence="12">
    <location>
        <begin position="603"/>
        <end position="625"/>
    </location>
</feature>
<sequence length="825" mass="91044">MGYISDSFTNDNRLDSDFRDDEPDFFRPETPSSSSYSVEFYSPFFLQRQAGNTFSFVENFADKAAKMDTTQNSIVPDDNQSDFSSYDDIPSTISLVRPENGLRNVIQNTTTTINQFFENLINQTAEIGNVTSKNGELLDINYDSSTEVLQTILNNKTATVLVQNHAFGKLDAPEYAVFGGILLLSSLIGIFYGCCAKGQKSTADYLIANRQLNTIPAALSLLCSFISAITILGNPLEIYFYGSSYSLIVVTFIPLTLTLAFFFCPVFFNLQLTSAYEYFELRFNRTVRTVVSTVGILHYVVYLSIVVYGPALAIGQVTGINTRISTAVIFLVCIFYSTLGGLKGVIATDALQAIIMIGSLVTIVCKGTQDMGGIVAVWNTAEKYERTNFLNFDLDPRTRHTLWTAVIGGYLQWLPNFAATHAQVQRYLSMPSLASIRRALALNLLGLILIFGLCYWAGMILFAKYHDCDPVMTGAVTRPDQLLPLFVMQSMGKYPGLVGLFISGLCCASLSSVSTGLNALSAICTYDYVRNWMPLLSDQTLLKFSKAFCVLFGLISFGLVFVAENLGNILPAAFSIAGVVVGPTLGVFTLGMSFPWANSKGSLLGLLSAFFIMITLVIGNQLAAFEKLLPDQTLPGLSTDGCPVDVAVNFLHSNLSVFLSQNQSFLISPERQIGHLEELGNEFVLALFSISYMWYPGLGCILTIVFGLLFSLMIGSCNNFPRVCPDHLSPPMLWLWVKLFPSHVLKWIDIEIDDFPMISALSLHSATLSLRSSDFSFRKDNFRKESVCDMKLKRIAILPRQIQFPHPRQTHVPSFGTSTATDSLS</sequence>
<evidence type="ECO:0000256" key="4">
    <source>
        <dbReference type="ARBA" id="ARBA00022475"/>
    </source>
</evidence>
<protein>
    <submittedName>
        <fullName evidence="13">Sodium-coupled monocarboxylate transporter 1</fullName>
    </submittedName>
</protein>
<reference evidence="13 14" key="1">
    <citation type="submission" date="2015-12" db="EMBL/GenBank/DDBJ databases">
        <title>The genome of Folsomia candida.</title>
        <authorList>
            <person name="Faddeeva A."/>
            <person name="Derks M.F."/>
            <person name="Anvar Y."/>
            <person name="Smit S."/>
            <person name="Van Straalen N."/>
            <person name="Roelofs D."/>
        </authorList>
    </citation>
    <scope>NUCLEOTIDE SEQUENCE [LARGE SCALE GENOMIC DNA]</scope>
    <source>
        <strain evidence="13 14">VU population</strain>
        <tissue evidence="13">Whole body</tissue>
    </source>
</reference>
<dbReference type="OrthoDB" id="6132759at2759"/>
<keyword evidence="3" id="KW-0813">Transport</keyword>
<dbReference type="GO" id="GO:0006814">
    <property type="term" value="P:sodium ion transport"/>
    <property type="evidence" value="ECO:0007669"/>
    <property type="project" value="UniProtKB-KW"/>
</dbReference>
<dbReference type="PANTHER" id="PTHR42985:SF39">
    <property type="entry name" value="GH10366P"/>
    <property type="match status" value="1"/>
</dbReference>
<feature type="region of interest" description="Disordered" evidence="11">
    <location>
        <begin position="1"/>
        <end position="35"/>
    </location>
</feature>
<dbReference type="NCBIfam" id="TIGR00813">
    <property type="entry name" value="sss"/>
    <property type="match status" value="1"/>
</dbReference>
<evidence type="ECO:0000256" key="7">
    <source>
        <dbReference type="ARBA" id="ARBA00023053"/>
    </source>
</evidence>
<evidence type="ECO:0000256" key="6">
    <source>
        <dbReference type="ARBA" id="ARBA00022989"/>
    </source>
</evidence>
<feature type="transmembrane region" description="Helical" evidence="12">
    <location>
        <begin position="440"/>
        <end position="463"/>
    </location>
</feature>
<evidence type="ECO:0000256" key="12">
    <source>
        <dbReference type="SAM" id="Phobius"/>
    </source>
</evidence>
<dbReference type="PANTHER" id="PTHR42985">
    <property type="entry name" value="SODIUM-COUPLED MONOCARBOXYLATE TRANSPORTER"/>
    <property type="match status" value="1"/>
</dbReference>
<evidence type="ECO:0000256" key="11">
    <source>
        <dbReference type="SAM" id="MobiDB-lite"/>
    </source>
</evidence>
<feature type="transmembrane region" description="Helical" evidence="12">
    <location>
        <begin position="692"/>
        <end position="712"/>
    </location>
</feature>
<feature type="transmembrane region" description="Helical" evidence="12">
    <location>
        <begin position="497"/>
        <end position="523"/>
    </location>
</feature>
<evidence type="ECO:0000313" key="14">
    <source>
        <dbReference type="Proteomes" id="UP000198287"/>
    </source>
</evidence>
<keyword evidence="8" id="KW-0406">Ion transport</keyword>
<feature type="transmembrane region" description="Helical" evidence="12">
    <location>
        <begin position="289"/>
        <end position="312"/>
    </location>
</feature>
<dbReference type="GO" id="GO:0015293">
    <property type="term" value="F:symporter activity"/>
    <property type="evidence" value="ECO:0007669"/>
    <property type="project" value="TreeGrafter"/>
</dbReference>
<dbReference type="EMBL" id="LNIX01000009">
    <property type="protein sequence ID" value="OXA50044.1"/>
    <property type="molecule type" value="Genomic_DNA"/>
</dbReference>
<evidence type="ECO:0000313" key="13">
    <source>
        <dbReference type="EMBL" id="OXA50044.1"/>
    </source>
</evidence>
<evidence type="ECO:0000256" key="5">
    <source>
        <dbReference type="ARBA" id="ARBA00022692"/>
    </source>
</evidence>
<keyword evidence="10" id="KW-0739">Sodium transport</keyword>
<evidence type="ECO:0000256" key="1">
    <source>
        <dbReference type="ARBA" id="ARBA00004651"/>
    </source>
</evidence>
<keyword evidence="9 12" id="KW-0472">Membrane</keyword>
<comment type="subcellular location">
    <subcellularLocation>
        <location evidence="1">Cell membrane</location>
        <topology evidence="1">Multi-pass membrane protein</topology>
    </subcellularLocation>
</comment>
<evidence type="ECO:0000256" key="9">
    <source>
        <dbReference type="ARBA" id="ARBA00023136"/>
    </source>
</evidence>
<keyword evidence="6 12" id="KW-1133">Transmembrane helix</keyword>
<dbReference type="InterPro" id="IPR001734">
    <property type="entry name" value="Na/solute_symporter"/>
</dbReference>
<feature type="compositionally biased region" description="Polar residues" evidence="11">
    <location>
        <begin position="1"/>
        <end position="11"/>
    </location>
</feature>
<evidence type="ECO:0000256" key="10">
    <source>
        <dbReference type="ARBA" id="ARBA00023201"/>
    </source>
</evidence>